<reference evidence="5" key="1">
    <citation type="submission" date="2022-04" db="EMBL/GenBank/DDBJ databases">
        <title>Tomato heritable bacteria conferring resistance against bacterial wilt.</title>
        <authorList>
            <person name="Yin J."/>
        </authorList>
    </citation>
    <scope>NUCLEOTIDE SEQUENCE</scope>
    <source>
        <strain evidence="5">Cra20</strain>
    </source>
</reference>
<evidence type="ECO:0000313" key="5">
    <source>
        <dbReference type="EMBL" id="MDT8758255.1"/>
    </source>
</evidence>
<dbReference type="SUPFAM" id="SSF51306">
    <property type="entry name" value="LexA/Signal peptidase"/>
    <property type="match status" value="1"/>
</dbReference>
<dbReference type="InterPro" id="IPR036286">
    <property type="entry name" value="LexA/Signal_pep-like_sf"/>
</dbReference>
<sequence>MRYSQTYNRLLMWEIDSERLRDALVQSGLTQSELADRVGLKQPSIGRLLTGETKTTRVLDLIASALDISPAYLRGETDDPTPMANGAAAARKLRARDGDGGDAVELSELDLAYGMGSTFIDDLPVKAEPRTFSRAWLRNFTDSPTSNLFFARGLGDSMAPTIMSEDILLIDTAQQTPRMADQIWAVAMHGMGMIKRLRPSKDGGMRLMSDNQNVREDVAYHEELFVIGRVVAVVRKT</sequence>
<keyword evidence="3" id="KW-0804">Transcription</keyword>
<dbReference type="InterPro" id="IPR001387">
    <property type="entry name" value="Cro/C1-type_HTH"/>
</dbReference>
<dbReference type="PANTHER" id="PTHR40661:SF3">
    <property type="entry name" value="FELS-1 PROPHAGE TRANSCRIPTIONAL REGULATOR"/>
    <property type="match status" value="1"/>
</dbReference>
<dbReference type="InterPro" id="IPR039418">
    <property type="entry name" value="LexA-like"/>
</dbReference>
<accession>A0ABU3N4K9</accession>
<dbReference type="PROSITE" id="PS50943">
    <property type="entry name" value="HTH_CROC1"/>
    <property type="match status" value="1"/>
</dbReference>
<dbReference type="Gene3D" id="2.10.109.10">
    <property type="entry name" value="Umud Fragment, subunit A"/>
    <property type="match status" value="1"/>
</dbReference>
<evidence type="ECO:0000256" key="3">
    <source>
        <dbReference type="ARBA" id="ARBA00023163"/>
    </source>
</evidence>
<evidence type="ECO:0000256" key="2">
    <source>
        <dbReference type="ARBA" id="ARBA00023125"/>
    </source>
</evidence>
<protein>
    <submittedName>
        <fullName evidence="5">Helix-turn-helix domain-containing protein</fullName>
    </submittedName>
</protein>
<dbReference type="Gene3D" id="1.10.260.40">
    <property type="entry name" value="lambda repressor-like DNA-binding domains"/>
    <property type="match status" value="1"/>
</dbReference>
<organism evidence="5">
    <name type="scientific">Sphingomonas psychrotolerans</name>
    <dbReference type="NCBI Taxonomy" id="1327635"/>
    <lineage>
        <taxon>Bacteria</taxon>
        <taxon>Pseudomonadati</taxon>
        <taxon>Pseudomonadota</taxon>
        <taxon>Alphaproteobacteria</taxon>
        <taxon>Sphingomonadales</taxon>
        <taxon>Sphingomonadaceae</taxon>
        <taxon>Sphingomonas</taxon>
    </lineage>
</organism>
<dbReference type="Pfam" id="PF00717">
    <property type="entry name" value="Peptidase_S24"/>
    <property type="match status" value="1"/>
</dbReference>
<dbReference type="CDD" id="cd06529">
    <property type="entry name" value="S24_LexA-like"/>
    <property type="match status" value="1"/>
</dbReference>
<dbReference type="CDD" id="cd00093">
    <property type="entry name" value="HTH_XRE"/>
    <property type="match status" value="1"/>
</dbReference>
<dbReference type="Pfam" id="PF01381">
    <property type="entry name" value="HTH_3"/>
    <property type="match status" value="1"/>
</dbReference>
<dbReference type="SUPFAM" id="SSF47413">
    <property type="entry name" value="lambda repressor-like DNA-binding domains"/>
    <property type="match status" value="1"/>
</dbReference>
<name>A0ABU3N4K9_9SPHN</name>
<keyword evidence="1" id="KW-0805">Transcription regulation</keyword>
<feature type="domain" description="HTH cro/C1-type" evidence="4">
    <location>
        <begin position="20"/>
        <end position="73"/>
    </location>
</feature>
<proteinExistence type="predicted"/>
<dbReference type="PANTHER" id="PTHR40661">
    <property type="match status" value="1"/>
</dbReference>
<dbReference type="SMART" id="SM00530">
    <property type="entry name" value="HTH_XRE"/>
    <property type="match status" value="1"/>
</dbReference>
<dbReference type="InterPro" id="IPR010982">
    <property type="entry name" value="Lambda_DNA-bd_dom_sf"/>
</dbReference>
<gene>
    <name evidence="5" type="ORF">MZO42_06055</name>
</gene>
<evidence type="ECO:0000256" key="1">
    <source>
        <dbReference type="ARBA" id="ARBA00023015"/>
    </source>
</evidence>
<keyword evidence="2" id="KW-0238">DNA-binding</keyword>
<evidence type="ECO:0000259" key="4">
    <source>
        <dbReference type="PROSITE" id="PS50943"/>
    </source>
</evidence>
<dbReference type="EMBL" id="JALMLT010000001">
    <property type="protein sequence ID" value="MDT8758255.1"/>
    <property type="molecule type" value="Genomic_DNA"/>
</dbReference>
<dbReference type="InterPro" id="IPR015927">
    <property type="entry name" value="Peptidase_S24_S26A/B/C"/>
</dbReference>
<comment type="caution">
    <text evidence="5">The sequence shown here is derived from an EMBL/GenBank/DDBJ whole genome shotgun (WGS) entry which is preliminary data.</text>
</comment>